<evidence type="ECO:0000313" key="4">
    <source>
        <dbReference type="EMBL" id="KAJ5537468.1"/>
    </source>
</evidence>
<keyword evidence="2 3" id="KW-0040">ANK repeat</keyword>
<proteinExistence type="predicted"/>
<dbReference type="SUPFAM" id="SSF48403">
    <property type="entry name" value="Ankyrin repeat"/>
    <property type="match status" value="1"/>
</dbReference>
<reference evidence="4 5" key="1">
    <citation type="journal article" date="2023" name="IMA Fungus">
        <title>Comparative genomic study of the Penicillium genus elucidates a diverse pangenome and 15 lateral gene transfer events.</title>
        <authorList>
            <person name="Petersen C."/>
            <person name="Sorensen T."/>
            <person name="Nielsen M.R."/>
            <person name="Sondergaard T.E."/>
            <person name="Sorensen J.L."/>
            <person name="Fitzpatrick D.A."/>
            <person name="Frisvad J.C."/>
            <person name="Nielsen K.L."/>
        </authorList>
    </citation>
    <scope>NUCLEOTIDE SEQUENCE [LARGE SCALE GENOMIC DNA]</scope>
    <source>
        <strain evidence="4 5">IBT 35679</strain>
    </source>
</reference>
<dbReference type="PROSITE" id="PS50297">
    <property type="entry name" value="ANK_REP_REGION"/>
    <property type="match status" value="2"/>
</dbReference>
<sequence length="232" mass="25985">MYVHVGKSETKASSLTGGEICAFAQTHRNIYPKLRLALIKHNVKHQNSSALHWAAKTNNRRFAKTLLSYRADFNARVDGLSPLMTAAKYGSGRVINLLLQKIKLRVNMRNSQGESALWLSVASKSSSAVVYQLLQHPRLRIDLPNCEGQTVLWLAVFQDNKDLVCQLLSSGAKPDAKDQFGISPWIQACISNRSQIVDLLLDHWKATSPKFVSPDRTLARREETVEARASIY</sequence>
<feature type="repeat" description="ANK" evidence="3">
    <location>
        <begin position="46"/>
        <end position="78"/>
    </location>
</feature>
<gene>
    <name evidence="4" type="ORF">N7494_006947</name>
</gene>
<evidence type="ECO:0000313" key="5">
    <source>
        <dbReference type="Proteomes" id="UP001220324"/>
    </source>
</evidence>
<keyword evidence="5" id="KW-1185">Reference proteome</keyword>
<keyword evidence="1" id="KW-0677">Repeat</keyword>
<name>A0AAD6CRN9_9EURO</name>
<dbReference type="PANTHER" id="PTHR24198:SF165">
    <property type="entry name" value="ANKYRIN REPEAT-CONTAINING PROTEIN-RELATED"/>
    <property type="match status" value="1"/>
</dbReference>
<evidence type="ECO:0000256" key="1">
    <source>
        <dbReference type="ARBA" id="ARBA00022737"/>
    </source>
</evidence>
<accession>A0AAD6CRN9</accession>
<dbReference type="PANTHER" id="PTHR24198">
    <property type="entry name" value="ANKYRIN REPEAT AND PROTEIN KINASE DOMAIN-CONTAINING PROTEIN"/>
    <property type="match status" value="1"/>
</dbReference>
<feature type="repeat" description="ANK" evidence="3">
    <location>
        <begin position="147"/>
        <end position="179"/>
    </location>
</feature>
<dbReference type="Pfam" id="PF00023">
    <property type="entry name" value="Ank"/>
    <property type="match status" value="1"/>
</dbReference>
<comment type="caution">
    <text evidence="4">The sequence shown here is derived from an EMBL/GenBank/DDBJ whole genome shotgun (WGS) entry which is preliminary data.</text>
</comment>
<dbReference type="AlphaFoldDB" id="A0AAD6CRN9"/>
<dbReference type="InterPro" id="IPR002110">
    <property type="entry name" value="Ankyrin_rpt"/>
</dbReference>
<dbReference type="Proteomes" id="UP001220324">
    <property type="component" value="Unassembled WGS sequence"/>
</dbReference>
<dbReference type="SMART" id="SM00248">
    <property type="entry name" value="ANK"/>
    <property type="match status" value="5"/>
</dbReference>
<dbReference type="Pfam" id="PF12796">
    <property type="entry name" value="Ank_2"/>
    <property type="match status" value="1"/>
</dbReference>
<organism evidence="4 5">
    <name type="scientific">Penicillium frequentans</name>
    <dbReference type="NCBI Taxonomy" id="3151616"/>
    <lineage>
        <taxon>Eukaryota</taxon>
        <taxon>Fungi</taxon>
        <taxon>Dikarya</taxon>
        <taxon>Ascomycota</taxon>
        <taxon>Pezizomycotina</taxon>
        <taxon>Eurotiomycetes</taxon>
        <taxon>Eurotiomycetidae</taxon>
        <taxon>Eurotiales</taxon>
        <taxon>Aspergillaceae</taxon>
        <taxon>Penicillium</taxon>
    </lineage>
</organism>
<evidence type="ECO:0000256" key="2">
    <source>
        <dbReference type="ARBA" id="ARBA00023043"/>
    </source>
</evidence>
<dbReference type="InterPro" id="IPR036770">
    <property type="entry name" value="Ankyrin_rpt-contain_sf"/>
</dbReference>
<dbReference type="Gene3D" id="1.25.40.20">
    <property type="entry name" value="Ankyrin repeat-containing domain"/>
    <property type="match status" value="1"/>
</dbReference>
<protein>
    <submittedName>
        <fullName evidence="4">Uncharacterized protein</fullName>
    </submittedName>
</protein>
<evidence type="ECO:0000256" key="3">
    <source>
        <dbReference type="PROSITE-ProRule" id="PRU00023"/>
    </source>
</evidence>
<dbReference type="PROSITE" id="PS50088">
    <property type="entry name" value="ANK_REPEAT"/>
    <property type="match status" value="2"/>
</dbReference>
<dbReference type="EMBL" id="JAQIZZ010000006">
    <property type="protein sequence ID" value="KAJ5537468.1"/>
    <property type="molecule type" value="Genomic_DNA"/>
</dbReference>